<dbReference type="KEGG" id="dat:HRM2_43890"/>
<dbReference type="AlphaFoldDB" id="C0QE24"/>
<gene>
    <name evidence="1" type="ordered locus">HRM2_43890</name>
</gene>
<dbReference type="HOGENOM" id="CLU_2632302_0_0_7"/>
<dbReference type="EMBL" id="CP001087">
    <property type="protein sequence ID" value="ACN17445.1"/>
    <property type="molecule type" value="Genomic_DNA"/>
</dbReference>
<evidence type="ECO:0000313" key="2">
    <source>
        <dbReference type="Proteomes" id="UP000000442"/>
    </source>
</evidence>
<dbReference type="Proteomes" id="UP000000442">
    <property type="component" value="Chromosome"/>
</dbReference>
<dbReference type="eggNOG" id="COG0840">
    <property type="taxonomic scope" value="Bacteria"/>
</dbReference>
<dbReference type="STRING" id="177437.HRM2_43890"/>
<accession>C0QE24</accession>
<name>C0QE24_DESAH</name>
<organism evidence="1 2">
    <name type="scientific">Desulforapulum autotrophicum (strain ATCC 43914 / DSM 3382 / VKM B-1955 / HRM2)</name>
    <name type="common">Desulfobacterium autotrophicum</name>
    <dbReference type="NCBI Taxonomy" id="177437"/>
    <lineage>
        <taxon>Bacteria</taxon>
        <taxon>Pseudomonadati</taxon>
        <taxon>Thermodesulfobacteriota</taxon>
        <taxon>Desulfobacteria</taxon>
        <taxon>Desulfobacterales</taxon>
        <taxon>Desulfobacteraceae</taxon>
        <taxon>Desulforapulum</taxon>
    </lineage>
</organism>
<evidence type="ECO:0000313" key="1">
    <source>
        <dbReference type="EMBL" id="ACN17445.1"/>
    </source>
</evidence>
<proteinExistence type="predicted"/>
<keyword evidence="2" id="KW-1185">Reference proteome</keyword>
<protein>
    <submittedName>
        <fullName evidence="1">Uncharacterized protein</fullName>
    </submittedName>
</protein>
<sequence>MKVRFGSNTLFLDDDLKRLNRGQTITVNFARYFPNEENLRIIDLRILMYSEKYRKGDIKTTQVRPMIKIKPPTWRVF</sequence>
<reference evidence="1 2" key="1">
    <citation type="journal article" date="2009" name="Environ. Microbiol.">
        <title>Genome sequence of Desulfobacterium autotrophicum HRM2, a marine sulfate reducer oxidizing organic carbon completely to carbon dioxide.</title>
        <authorList>
            <person name="Strittmatter A.W."/>
            <person name="Liesegang H."/>
            <person name="Rabus R."/>
            <person name="Decker I."/>
            <person name="Amann J."/>
            <person name="Andres S."/>
            <person name="Henne A."/>
            <person name="Fricke W.F."/>
            <person name="Martinez-Arias R."/>
            <person name="Bartels D."/>
            <person name="Goesmann A."/>
            <person name="Krause L."/>
            <person name="Puehler A."/>
            <person name="Klenk H.P."/>
            <person name="Richter M."/>
            <person name="Schuler M."/>
            <person name="Gloeckner F.O."/>
            <person name="Meyerdierks A."/>
            <person name="Gottschalk G."/>
            <person name="Amann R."/>
        </authorList>
    </citation>
    <scope>NUCLEOTIDE SEQUENCE [LARGE SCALE GENOMIC DNA]</scope>
    <source>
        <strain evidence="2">ATCC 43914 / DSM 3382 / HRM2</strain>
    </source>
</reference>